<comment type="caution">
    <text evidence="1">The sequence shown here is derived from an EMBL/GenBank/DDBJ whole genome shotgun (WGS) entry which is preliminary data.</text>
</comment>
<protein>
    <submittedName>
        <fullName evidence="1">Uncharacterized protein</fullName>
    </submittedName>
</protein>
<evidence type="ECO:0000313" key="2">
    <source>
        <dbReference type="Proteomes" id="UP001057452"/>
    </source>
</evidence>
<sequence>VVKAIEQELALVLRQPHVLQPLSDRLVQALPQAPSAERGKRFSREKPFRRVAAALRGRHMALPHHPRPAEAEPSAAAPGGVGETGSGPGVRGSRVLPSIHTLQQTAGCAAPPVSVLLISQSSKSRFRSSRRQPTWFFSSLGTASSSGQRFAASPACLRHAGTAAAPGSHTLPSLLTGHNVLTPATSTQETADLPQPQPLLPRPFPPPFPHCVIALQGCRMLPDEVGCRST</sequence>
<dbReference type="EMBL" id="CM043789">
    <property type="protein sequence ID" value="KAI4827343.1"/>
    <property type="molecule type" value="Genomic_DNA"/>
</dbReference>
<reference evidence="1" key="1">
    <citation type="submission" date="2022-05" db="EMBL/GenBank/DDBJ databases">
        <title>Chromosome-level genome of Chaenocephalus aceratus.</title>
        <authorList>
            <person name="Park H."/>
        </authorList>
    </citation>
    <scope>NUCLEOTIDE SEQUENCE</scope>
    <source>
        <strain evidence="1">KU_202001</strain>
    </source>
</reference>
<dbReference type="Proteomes" id="UP001057452">
    <property type="component" value="Chromosome 5"/>
</dbReference>
<name>A0ACB9XL24_CHAAC</name>
<keyword evidence="2" id="KW-1185">Reference proteome</keyword>
<gene>
    <name evidence="1" type="ORF">KUCAC02_030745</name>
</gene>
<feature type="non-terminal residue" evidence="1">
    <location>
        <position position="1"/>
    </location>
</feature>
<organism evidence="1 2">
    <name type="scientific">Chaenocephalus aceratus</name>
    <name type="common">Blackfin icefish</name>
    <name type="synonym">Chaenichthys aceratus</name>
    <dbReference type="NCBI Taxonomy" id="36190"/>
    <lineage>
        <taxon>Eukaryota</taxon>
        <taxon>Metazoa</taxon>
        <taxon>Chordata</taxon>
        <taxon>Craniata</taxon>
        <taxon>Vertebrata</taxon>
        <taxon>Euteleostomi</taxon>
        <taxon>Actinopterygii</taxon>
        <taxon>Neopterygii</taxon>
        <taxon>Teleostei</taxon>
        <taxon>Neoteleostei</taxon>
        <taxon>Acanthomorphata</taxon>
        <taxon>Eupercaria</taxon>
        <taxon>Perciformes</taxon>
        <taxon>Notothenioidei</taxon>
        <taxon>Channichthyidae</taxon>
        <taxon>Chaenocephalus</taxon>
    </lineage>
</organism>
<accession>A0ACB9XL24</accession>
<evidence type="ECO:0000313" key="1">
    <source>
        <dbReference type="EMBL" id="KAI4827343.1"/>
    </source>
</evidence>
<proteinExistence type="predicted"/>